<gene>
    <name evidence="10" type="ORF">Tci_047697</name>
</gene>
<feature type="compositionally biased region" description="Basic and acidic residues" evidence="7">
    <location>
        <begin position="383"/>
        <end position="393"/>
    </location>
</feature>
<feature type="compositionally biased region" description="Low complexity" evidence="7">
    <location>
        <begin position="141"/>
        <end position="152"/>
    </location>
</feature>
<protein>
    <submittedName>
        <fullName evidence="10">Reverse transcriptase domain-containing protein</fullName>
    </submittedName>
</protein>
<feature type="compositionally biased region" description="Polar residues" evidence="7">
    <location>
        <begin position="178"/>
        <end position="189"/>
    </location>
</feature>
<feature type="region of interest" description="Disordered" evidence="7">
    <location>
        <begin position="369"/>
        <end position="405"/>
    </location>
</feature>
<evidence type="ECO:0000256" key="6">
    <source>
        <dbReference type="ARBA" id="ARBA00022918"/>
    </source>
</evidence>
<evidence type="ECO:0000256" key="7">
    <source>
        <dbReference type="SAM" id="MobiDB-lite"/>
    </source>
</evidence>
<evidence type="ECO:0000256" key="1">
    <source>
        <dbReference type="ARBA" id="ARBA00022679"/>
    </source>
</evidence>
<dbReference type="GO" id="GO:0016787">
    <property type="term" value="F:hydrolase activity"/>
    <property type="evidence" value="ECO:0007669"/>
    <property type="project" value="UniProtKB-KW"/>
</dbReference>
<evidence type="ECO:0000313" key="10">
    <source>
        <dbReference type="EMBL" id="GEU75719.1"/>
    </source>
</evidence>
<feature type="region of interest" description="Disordered" evidence="7">
    <location>
        <begin position="88"/>
        <end position="107"/>
    </location>
</feature>
<feature type="domain" description="Reverse transcriptase" evidence="8">
    <location>
        <begin position="607"/>
        <end position="732"/>
    </location>
</feature>
<sequence length="1060" mass="119433">MYVKRAIMSGCTWAGSTTPTADSHVIHNDTPLIPTDTPTISPIVPIIPSIAPTVQYNSPFICTDSSNSDTSERPLSHDPYEVTVAQWRSQVATRSSPPSSPTHDSPHTVHQILLAPLVLPCRPVILVLPGQPILVGRPYQSHSPLDSSSETSSDSHSDTSSDSSSRHSSSGHSISYSPCDSLTASSAGSSHKRRRSPTTSVHVASLVPRVLSPVRADLLPPRKRIRDSDSVTNLKVSSKEGYVPHVAREVRVKIETEAEEEAKSSARGTVETEVDRVTHPIVLDDIAEPVREDFLELVSADGSLESAAMSKVISTVERDNRRLRGITMPTATCFGMTQDAINELITKRMTKALEAYDVARNPKTETEIEDENKTTMSRPMNKKRFDNNPRDNRGQQQPIKRMHHEGPCTIKCGNYKRVGHITRDCKAAVTVTTQRAPVRNQTGNKAGNNETKAKAYAIGGGGASPASNVVTATFLLNNLYASMLFDLGADKSFVSTTFSALLDVIPSTLDVSYAVELADGRISETDVILRGQVMTKKIDDKSEEKRLEDVLIVRDFPKVFPEDFPGLPPTRQVEFQIDLVTGAAPVARSMYHSAPLEMKELSTQLQELSNKGLQDPISHLGELRFCSSRRKMDLFECLQGLRVYFKINLRSGYHQLRVREEDIPKTAFRTHYGHYEFQLIPFRLTNAPTVFMDLMNRVCKPYLDKFLIVLIDDILIYSKNKKEHEGHLNLILSAPILALPEGSEKFVAYCDASHKGLGAILMQMEKVIAYASPQIKVHEKNYTIYKLEIRLMAFALKMWRHYLYGTKCVVFTNHKSLQHILDQKELNMRQCRWLELLSDYDYEIRNHPGKANVVSDALSQNERIKPLRVRALVMTIGLNLPKQTLNDQAKGRKKENYITQDLHDKMYQDLKKLYWWSNMKAKIVTYWKWEIITMDFVSKLPKTAIDQDTIWTDGQSKRTIQTLEDMLHACVLDFGKGWDRRLPHLSTGLKLEIVSSLAHRSSMRQLRRLFLSRAVFKLPVIVKRATQMRGPEFTCERKDQMMKKYPHLFANSAPVADVTS</sequence>
<comment type="caution">
    <text evidence="10">The sequence shown here is derived from an EMBL/GenBank/DDBJ whole genome shotgun (WGS) entry which is preliminary data.</text>
</comment>
<dbReference type="InterPro" id="IPR043502">
    <property type="entry name" value="DNA/RNA_pol_sf"/>
</dbReference>
<dbReference type="InterPro" id="IPR053134">
    <property type="entry name" value="RNA-dir_DNA_polymerase"/>
</dbReference>
<accession>A0A6L2MQT7</accession>
<feature type="region of interest" description="Disordered" evidence="7">
    <location>
        <begin position="139"/>
        <end position="201"/>
    </location>
</feature>
<dbReference type="InterPro" id="IPR000477">
    <property type="entry name" value="RT_dom"/>
</dbReference>
<keyword evidence="2" id="KW-0548">Nucleotidyltransferase</keyword>
<feature type="domain" description="Reverse transcriptase RNase H-like" evidence="9">
    <location>
        <begin position="743"/>
        <end position="840"/>
    </location>
</feature>
<dbReference type="EMBL" id="BKCJ010007136">
    <property type="protein sequence ID" value="GEU75719.1"/>
    <property type="molecule type" value="Genomic_DNA"/>
</dbReference>
<dbReference type="InterPro" id="IPR043128">
    <property type="entry name" value="Rev_trsase/Diguanyl_cyclase"/>
</dbReference>
<keyword evidence="6 10" id="KW-0695">RNA-directed DNA polymerase</keyword>
<evidence type="ECO:0000256" key="2">
    <source>
        <dbReference type="ARBA" id="ARBA00022695"/>
    </source>
</evidence>
<dbReference type="PANTHER" id="PTHR24559:SF427">
    <property type="entry name" value="RNA-DIRECTED DNA POLYMERASE"/>
    <property type="match status" value="1"/>
</dbReference>
<dbReference type="SUPFAM" id="SSF56672">
    <property type="entry name" value="DNA/RNA polymerases"/>
    <property type="match status" value="1"/>
</dbReference>
<dbReference type="CDD" id="cd01647">
    <property type="entry name" value="RT_LTR"/>
    <property type="match status" value="1"/>
</dbReference>
<dbReference type="Pfam" id="PF00078">
    <property type="entry name" value="RVT_1"/>
    <property type="match status" value="1"/>
</dbReference>
<proteinExistence type="predicted"/>
<keyword evidence="4" id="KW-0255">Endonuclease</keyword>
<dbReference type="PANTHER" id="PTHR24559">
    <property type="entry name" value="TRANSPOSON TY3-I GAG-POL POLYPROTEIN"/>
    <property type="match status" value="1"/>
</dbReference>
<dbReference type="GO" id="GO:0004519">
    <property type="term" value="F:endonuclease activity"/>
    <property type="evidence" value="ECO:0007669"/>
    <property type="project" value="UniProtKB-KW"/>
</dbReference>
<keyword evidence="3" id="KW-0540">Nuclease</keyword>
<evidence type="ECO:0000259" key="8">
    <source>
        <dbReference type="Pfam" id="PF00078"/>
    </source>
</evidence>
<reference evidence="10" key="1">
    <citation type="journal article" date="2019" name="Sci. Rep.">
        <title>Draft genome of Tanacetum cinerariifolium, the natural source of mosquito coil.</title>
        <authorList>
            <person name="Yamashiro T."/>
            <person name="Shiraishi A."/>
            <person name="Satake H."/>
            <person name="Nakayama K."/>
        </authorList>
    </citation>
    <scope>NUCLEOTIDE SEQUENCE</scope>
</reference>
<dbReference type="Gene3D" id="3.30.70.270">
    <property type="match status" value="1"/>
</dbReference>
<dbReference type="CDD" id="cd09274">
    <property type="entry name" value="RNase_HI_RT_Ty3"/>
    <property type="match status" value="1"/>
</dbReference>
<evidence type="ECO:0000259" key="9">
    <source>
        <dbReference type="Pfam" id="PF17917"/>
    </source>
</evidence>
<evidence type="ECO:0000256" key="3">
    <source>
        <dbReference type="ARBA" id="ARBA00022722"/>
    </source>
</evidence>
<feature type="compositionally biased region" description="Low complexity" evidence="7">
    <location>
        <begin position="160"/>
        <end position="177"/>
    </location>
</feature>
<dbReference type="GO" id="GO:0003964">
    <property type="term" value="F:RNA-directed DNA polymerase activity"/>
    <property type="evidence" value="ECO:0007669"/>
    <property type="project" value="UniProtKB-KW"/>
</dbReference>
<dbReference type="Gene3D" id="3.10.10.10">
    <property type="entry name" value="HIV Type 1 Reverse Transcriptase, subunit A, domain 1"/>
    <property type="match status" value="1"/>
</dbReference>
<evidence type="ECO:0000256" key="5">
    <source>
        <dbReference type="ARBA" id="ARBA00022801"/>
    </source>
</evidence>
<dbReference type="Pfam" id="PF17917">
    <property type="entry name" value="RT_RNaseH"/>
    <property type="match status" value="1"/>
</dbReference>
<keyword evidence="1" id="KW-0808">Transferase</keyword>
<dbReference type="AlphaFoldDB" id="A0A6L2MQT7"/>
<organism evidence="10">
    <name type="scientific">Tanacetum cinerariifolium</name>
    <name type="common">Dalmatian daisy</name>
    <name type="synonym">Chrysanthemum cinerariifolium</name>
    <dbReference type="NCBI Taxonomy" id="118510"/>
    <lineage>
        <taxon>Eukaryota</taxon>
        <taxon>Viridiplantae</taxon>
        <taxon>Streptophyta</taxon>
        <taxon>Embryophyta</taxon>
        <taxon>Tracheophyta</taxon>
        <taxon>Spermatophyta</taxon>
        <taxon>Magnoliopsida</taxon>
        <taxon>eudicotyledons</taxon>
        <taxon>Gunneridae</taxon>
        <taxon>Pentapetalae</taxon>
        <taxon>asterids</taxon>
        <taxon>campanulids</taxon>
        <taxon>Asterales</taxon>
        <taxon>Asteraceae</taxon>
        <taxon>Asteroideae</taxon>
        <taxon>Anthemideae</taxon>
        <taxon>Anthemidinae</taxon>
        <taxon>Tanacetum</taxon>
    </lineage>
</organism>
<name>A0A6L2MQT7_TANCI</name>
<dbReference type="InterPro" id="IPR041373">
    <property type="entry name" value="RT_RNaseH"/>
</dbReference>
<keyword evidence="5" id="KW-0378">Hydrolase</keyword>
<dbReference type="Pfam" id="PF08284">
    <property type="entry name" value="RVP_2"/>
    <property type="match status" value="1"/>
</dbReference>
<evidence type="ECO:0000256" key="4">
    <source>
        <dbReference type="ARBA" id="ARBA00022759"/>
    </source>
</evidence>